<keyword evidence="2" id="KW-1185">Reference proteome</keyword>
<dbReference type="RefSeq" id="WP_119313797.1">
    <property type="nucleotide sequence ID" value="NZ_QXDL01000013.1"/>
</dbReference>
<gene>
    <name evidence="1" type="ORF">Mterra_00573</name>
</gene>
<comment type="caution">
    <text evidence="1">The sequence shown here is derived from an EMBL/GenBank/DDBJ whole genome shotgun (WGS) entry which is preliminary data.</text>
</comment>
<dbReference type="AlphaFoldDB" id="A0A399F0G9"/>
<reference evidence="1 2" key="1">
    <citation type="submission" date="2018-08" db="EMBL/GenBank/DDBJ databases">
        <title>Meiothermus terrae DSM 26712 genome sequencing project.</title>
        <authorList>
            <person name="Da Costa M.S."/>
            <person name="Albuquerque L."/>
            <person name="Raposo P."/>
            <person name="Froufe H.J.C."/>
            <person name="Barroso C.S."/>
            <person name="Egas C."/>
        </authorList>
    </citation>
    <scope>NUCLEOTIDE SEQUENCE [LARGE SCALE GENOMIC DNA]</scope>
    <source>
        <strain evidence="1 2">DSM 26712</strain>
    </source>
</reference>
<proteinExistence type="predicted"/>
<organism evidence="1 2">
    <name type="scientific">Calidithermus terrae</name>
    <dbReference type="NCBI Taxonomy" id="1408545"/>
    <lineage>
        <taxon>Bacteria</taxon>
        <taxon>Thermotogati</taxon>
        <taxon>Deinococcota</taxon>
        <taxon>Deinococci</taxon>
        <taxon>Thermales</taxon>
        <taxon>Thermaceae</taxon>
        <taxon>Calidithermus</taxon>
    </lineage>
</organism>
<protein>
    <submittedName>
        <fullName evidence="1">Uncharacterized protein</fullName>
    </submittedName>
</protein>
<name>A0A399F0G9_9DEIN</name>
<dbReference type="EMBL" id="QXDL01000013">
    <property type="protein sequence ID" value="RIH90264.1"/>
    <property type="molecule type" value="Genomic_DNA"/>
</dbReference>
<sequence length="227" mass="24429">MRLYVVQPWAAFKRLVAQMGWLSQGWARGLAGVLLVVGLAFAREPAEQQEPREASPATLTAGKVRLGFHYSSPSDGGPALGPGGWLAFEVGEPGAVPSRLLFEVNGISQPKASVYAAYSRMWPLDLVSVGRLWGTLGFGVDSDDLSKYQEKAATDGTTWVLAILIFPALLDITRLEMSLGWDVELTENLSLMLETYANASGVGGGRYGLRSGLVFRVNPSLEGGLRE</sequence>
<dbReference type="Proteomes" id="UP000265715">
    <property type="component" value="Unassembled WGS sequence"/>
</dbReference>
<evidence type="ECO:0000313" key="1">
    <source>
        <dbReference type="EMBL" id="RIH90264.1"/>
    </source>
</evidence>
<evidence type="ECO:0000313" key="2">
    <source>
        <dbReference type="Proteomes" id="UP000265715"/>
    </source>
</evidence>
<accession>A0A399F0G9</accession>